<dbReference type="PANTHER" id="PTHR30069:SF29">
    <property type="entry name" value="HEMOGLOBIN AND HEMOGLOBIN-HAPTOGLOBIN-BINDING PROTEIN 1-RELATED"/>
    <property type="match status" value="1"/>
</dbReference>
<keyword evidence="4 8" id="KW-0812">Transmembrane</keyword>
<dbReference type="Pfam" id="PF07715">
    <property type="entry name" value="Plug"/>
    <property type="match status" value="1"/>
</dbReference>
<dbReference type="SUPFAM" id="SSF56935">
    <property type="entry name" value="Porins"/>
    <property type="match status" value="1"/>
</dbReference>
<feature type="domain" description="TonB-dependent receptor plug" evidence="9">
    <location>
        <begin position="199"/>
        <end position="306"/>
    </location>
</feature>
<dbReference type="PANTHER" id="PTHR30069">
    <property type="entry name" value="TONB-DEPENDENT OUTER MEMBRANE RECEPTOR"/>
    <property type="match status" value="1"/>
</dbReference>
<evidence type="ECO:0000256" key="7">
    <source>
        <dbReference type="ARBA" id="ARBA00023237"/>
    </source>
</evidence>
<keyword evidence="6 8" id="KW-0472">Membrane</keyword>
<keyword evidence="3 8" id="KW-1134">Transmembrane beta strand</keyword>
<gene>
    <name evidence="10" type="ORF">F8C76_08460</name>
</gene>
<dbReference type="EMBL" id="WELG01000001">
    <property type="protein sequence ID" value="KAB7531777.1"/>
    <property type="molecule type" value="Genomic_DNA"/>
</dbReference>
<comment type="caution">
    <text evidence="10">The sequence shown here is derived from an EMBL/GenBank/DDBJ whole genome shotgun (WGS) entry which is preliminary data.</text>
</comment>
<dbReference type="InterPro" id="IPR037066">
    <property type="entry name" value="Plug_dom_sf"/>
</dbReference>
<dbReference type="OrthoDB" id="9768177at2"/>
<dbReference type="InterPro" id="IPR008969">
    <property type="entry name" value="CarboxyPept-like_regulatory"/>
</dbReference>
<dbReference type="Gene3D" id="2.170.130.10">
    <property type="entry name" value="TonB-dependent receptor, plug domain"/>
    <property type="match status" value="1"/>
</dbReference>
<organism evidence="10 11">
    <name type="scientific">Flagellimonas olearia</name>
    <dbReference type="NCBI Taxonomy" id="552546"/>
    <lineage>
        <taxon>Bacteria</taxon>
        <taxon>Pseudomonadati</taxon>
        <taxon>Bacteroidota</taxon>
        <taxon>Flavobacteriia</taxon>
        <taxon>Flavobacteriales</taxon>
        <taxon>Flavobacteriaceae</taxon>
        <taxon>Flagellimonas</taxon>
    </lineage>
</organism>
<dbReference type="GO" id="GO:0009279">
    <property type="term" value="C:cell outer membrane"/>
    <property type="evidence" value="ECO:0007669"/>
    <property type="project" value="UniProtKB-SubCell"/>
</dbReference>
<dbReference type="SUPFAM" id="SSF49464">
    <property type="entry name" value="Carboxypeptidase regulatory domain-like"/>
    <property type="match status" value="1"/>
</dbReference>
<evidence type="ECO:0000256" key="2">
    <source>
        <dbReference type="ARBA" id="ARBA00022448"/>
    </source>
</evidence>
<evidence type="ECO:0000256" key="3">
    <source>
        <dbReference type="ARBA" id="ARBA00022452"/>
    </source>
</evidence>
<keyword evidence="5" id="KW-0732">Signal</keyword>
<dbReference type="Gene3D" id="2.60.40.1120">
    <property type="entry name" value="Carboxypeptidase-like, regulatory domain"/>
    <property type="match status" value="1"/>
</dbReference>
<reference evidence="10 11" key="1">
    <citation type="submission" date="2019-10" db="EMBL/GenBank/DDBJ databases">
        <title>Muricauda olearia CL-SS4 JCM15563 genome.</title>
        <authorList>
            <person name="Liu L."/>
        </authorList>
    </citation>
    <scope>NUCLEOTIDE SEQUENCE [LARGE SCALE GENOMIC DNA]</scope>
    <source>
        <strain evidence="10 11">CL-SS4</strain>
    </source>
</reference>
<evidence type="ECO:0000256" key="8">
    <source>
        <dbReference type="PROSITE-ProRule" id="PRU01360"/>
    </source>
</evidence>
<dbReference type="InterPro" id="IPR023996">
    <property type="entry name" value="TonB-dep_OMP_SusC/RagA"/>
</dbReference>
<dbReference type="InterPro" id="IPR039426">
    <property type="entry name" value="TonB-dep_rcpt-like"/>
</dbReference>
<evidence type="ECO:0000256" key="6">
    <source>
        <dbReference type="ARBA" id="ARBA00023136"/>
    </source>
</evidence>
<dbReference type="InterPro" id="IPR012910">
    <property type="entry name" value="Plug_dom"/>
</dbReference>
<evidence type="ECO:0000256" key="4">
    <source>
        <dbReference type="ARBA" id="ARBA00022692"/>
    </source>
</evidence>
<keyword evidence="2 8" id="KW-0813">Transport</keyword>
<evidence type="ECO:0000259" key="9">
    <source>
        <dbReference type="Pfam" id="PF07715"/>
    </source>
</evidence>
<comment type="similarity">
    <text evidence="8">Belongs to the TonB-dependent receptor family.</text>
</comment>
<dbReference type="GO" id="GO:0015344">
    <property type="term" value="F:siderophore uptake transmembrane transporter activity"/>
    <property type="evidence" value="ECO:0007669"/>
    <property type="project" value="TreeGrafter"/>
</dbReference>
<dbReference type="Gene3D" id="2.40.170.20">
    <property type="entry name" value="TonB-dependent receptor, beta-barrel domain"/>
    <property type="match status" value="1"/>
</dbReference>
<accession>A0A6I1E371</accession>
<evidence type="ECO:0000313" key="10">
    <source>
        <dbReference type="EMBL" id="KAB7531777.1"/>
    </source>
</evidence>
<dbReference type="Pfam" id="PF13715">
    <property type="entry name" value="CarbopepD_reg_2"/>
    <property type="match status" value="1"/>
</dbReference>
<dbReference type="PROSITE" id="PS52016">
    <property type="entry name" value="TONB_DEPENDENT_REC_3"/>
    <property type="match status" value="1"/>
</dbReference>
<name>A0A6I1E371_9FLAO</name>
<evidence type="ECO:0000256" key="5">
    <source>
        <dbReference type="ARBA" id="ARBA00022729"/>
    </source>
</evidence>
<keyword evidence="7 8" id="KW-0998">Cell outer membrane</keyword>
<dbReference type="GO" id="GO:0044718">
    <property type="term" value="P:siderophore transmembrane transport"/>
    <property type="evidence" value="ECO:0007669"/>
    <property type="project" value="TreeGrafter"/>
</dbReference>
<evidence type="ECO:0000256" key="1">
    <source>
        <dbReference type="ARBA" id="ARBA00004571"/>
    </source>
</evidence>
<dbReference type="InterPro" id="IPR036942">
    <property type="entry name" value="Beta-barrel_TonB_sf"/>
</dbReference>
<dbReference type="AlphaFoldDB" id="A0A6I1E371"/>
<dbReference type="Proteomes" id="UP000429785">
    <property type="component" value="Unassembled WGS sequence"/>
</dbReference>
<dbReference type="NCBIfam" id="TIGR04056">
    <property type="entry name" value="OMP_RagA_SusC"/>
    <property type="match status" value="1"/>
</dbReference>
<evidence type="ECO:0000313" key="11">
    <source>
        <dbReference type="Proteomes" id="UP000429785"/>
    </source>
</evidence>
<comment type="subcellular location">
    <subcellularLocation>
        <location evidence="1 8">Cell outer membrane</location>
        <topology evidence="1 8">Multi-pass membrane protein</topology>
    </subcellularLocation>
</comment>
<proteinExistence type="inferred from homology"/>
<sequence length="1105" mass="120841">MVANDTYSQRTKITLNLENVSVARLLDEIEGKTDFRLVYITEDVDLQRRISVKGEKVRVVSVLDEVFKATNTAYKIIDRQIFLYDSKLAVVDPKGEGKDNTLKNPQFSVSGTVLDQSGVPLSGANILEKGTTNGVIADFDGNFTIDLADGNALLVVSYLGFSTKEIAVNGKSEFMIVLEENAAGLDEVVVTALGITRSKKSLSYATEGVDPNEITEARPINMVNGLTGKVAGLRVTTTGSGVGAPSKVTLRGNRSINGSSQPIYVVDGIILNGDISNLSPDNIASISVMQGANAAALYGSRANNGAIIIETKSGIGAEEGISSSLGFTFMGNAPIILTKYQNEYGQGANGIYSENAVTSWGPRFDGSLVNHWSNDPNYIENQLGGNSTYAYTAQPDNIKDFFQTGTSLAANLSVNINSEKSNAFFSYTHTDASGIIAGNDLNKNDMAVRWSSDLTDRLTLDSKLNYIREDYSNVLFTGESFNNPVRYLYQIPRNIRTQDLEHYQFVNSAGQTRQHFYSPGFNGAGNPYWTRNNVVSPRISERVLAMMSLNYDILDNLSVQVRSALDRTNSKSETKMNNDTYVTADNGSYSRLYSDSFEWNTDLLLSYNTTFLNDDFQVNLNLGANNRRFKADGLGASGVNFQIENLFAISNTTDPIPTDNYYLEKEVNSVYAYGDISYKNAIFLSVTGRNDWSSTLPSDSWSYYYPSVGLSAVVSELVDLPEAISYLKLRGSYAEVGNDTNPYMLSRNASINNGTISLSTTLPNDSLKPESTNSFEVGMDLRLIDRLRFNMTYYKTNTYDQLFASPVPIGSGVTSVFQNGADVENEGFEFALGSYIVDNPDFSWDVDLNLSTNRNTVLNIADGFDELTQASDYIRTYKLVAGQPFGDIYSRGFVRDDQGRIVVDANGLPEITVGQDVKVANYNPDWTAGLNNTFRYKNFSLSALVDMRKGGSFISFTESILAGAGVLDYTAQGRDGSLVFGENIFDGETAITEDGSPNTTSISAENLWNHLGGLGAPVGEAFVRDATNVRLRELVLGYSLPERLISKTPFKSARISLVGRNLFFFYNASDVDPEMVTDISNGAEGRESLSLPTTRSFGASINIGF</sequence>
<protein>
    <submittedName>
        <fullName evidence="10">SusC/RagA family TonB-linked outer membrane protein</fullName>
    </submittedName>
</protein>